<evidence type="ECO:0000256" key="1">
    <source>
        <dbReference type="ARBA" id="ARBA00004141"/>
    </source>
</evidence>
<proteinExistence type="inferred from homology"/>
<feature type="transmembrane region" description="Helical" evidence="9">
    <location>
        <begin position="378"/>
        <end position="397"/>
    </location>
</feature>
<comment type="similarity">
    <text evidence="2">Belongs to the SLC13A/DASS transporter (TC 2.A.47) family. NADC subfamily.</text>
</comment>
<keyword evidence="5 9" id="KW-0812">Transmembrane</keyword>
<feature type="transmembrane region" description="Helical" evidence="9">
    <location>
        <begin position="313"/>
        <end position="332"/>
    </location>
</feature>
<feature type="transmembrane region" description="Helical" evidence="9">
    <location>
        <begin position="339"/>
        <end position="358"/>
    </location>
</feature>
<dbReference type="NCBIfam" id="TIGR00785">
    <property type="entry name" value="dass"/>
    <property type="match status" value="1"/>
</dbReference>
<dbReference type="Pfam" id="PF00939">
    <property type="entry name" value="Na_sulph_symp"/>
    <property type="match status" value="1"/>
</dbReference>
<dbReference type="EMBL" id="LT906470">
    <property type="protein sequence ID" value="SNV69018.1"/>
    <property type="molecule type" value="Genomic_DNA"/>
</dbReference>
<feature type="transmembrane region" description="Helical" evidence="9">
    <location>
        <begin position="428"/>
        <end position="447"/>
    </location>
</feature>
<evidence type="ECO:0000256" key="4">
    <source>
        <dbReference type="ARBA" id="ARBA00020150"/>
    </source>
</evidence>
<name>A0A239ZE72_9FIRM</name>
<evidence type="ECO:0000256" key="5">
    <source>
        <dbReference type="ARBA" id="ARBA00022692"/>
    </source>
</evidence>
<dbReference type="InterPro" id="IPR001898">
    <property type="entry name" value="SLC13A/DASS"/>
</dbReference>
<evidence type="ECO:0000313" key="10">
    <source>
        <dbReference type="EMBL" id="SNV69018.1"/>
    </source>
</evidence>
<reference evidence="10 11" key="1">
    <citation type="submission" date="2017-06" db="EMBL/GenBank/DDBJ databases">
        <authorList>
            <consortium name="Pathogen Informatics"/>
        </authorList>
    </citation>
    <scope>NUCLEOTIDE SEQUENCE [LARGE SCALE GENOMIC DNA]</scope>
    <source>
        <strain evidence="10 11">NCTC12018</strain>
    </source>
</reference>
<dbReference type="PANTHER" id="PTHR10283:SF82">
    <property type="entry name" value="SOLUTE CARRIER FAMILY 13 MEMBER 2"/>
    <property type="match status" value="1"/>
</dbReference>
<keyword evidence="11" id="KW-1185">Reference proteome</keyword>
<evidence type="ECO:0000256" key="7">
    <source>
        <dbReference type="ARBA" id="ARBA00023136"/>
    </source>
</evidence>
<keyword evidence="6 9" id="KW-1133">Transmembrane helix</keyword>
<evidence type="ECO:0000256" key="8">
    <source>
        <dbReference type="ARBA" id="ARBA00031174"/>
    </source>
</evidence>
<dbReference type="GO" id="GO:0008514">
    <property type="term" value="F:organic anion transmembrane transporter activity"/>
    <property type="evidence" value="ECO:0007669"/>
    <property type="project" value="UniProtKB-ARBA"/>
</dbReference>
<evidence type="ECO:0000256" key="6">
    <source>
        <dbReference type="ARBA" id="ARBA00022989"/>
    </source>
</evidence>
<dbReference type="AlphaFoldDB" id="A0A239ZE72"/>
<protein>
    <recommendedName>
        <fullName evidence="4">Sodium-dependent dicarboxylate transporter SdcS</fullName>
    </recommendedName>
    <alternativeName>
        <fullName evidence="8">Na(+)/dicarboxylate symporter</fullName>
    </alternativeName>
</protein>
<sequence>MSESIMKKPRTSVQNAGLILAFIILGGIMALPTPDTLSTGGHRMIGILAFAVILWMTSAVSYPVSATMITALTALLLGFSPNPEAPAKFLGTTSALKLIISGYSTPAMILVGAAMFISVAMRKTGLDRRIAMLVLSGVGTRVSRIYLGVIITGLILAFFVPSATARIACLAPIIIGIVENLGIERKSRVAALLMVGAVQADSFWNIMIQTAAAQNLVAVGFMQTQMNASISWADWLIAAAPFSITMAVITYIVTQLLIRPEFRELVGGDVQLAKMRNEIGPMTADEKKLLCISIGLLALWATGGKLHSIDTTTTTIVAIALFFFPGLGIMDWKFAQQHIDWGSIVMFGAGIGLGSVLLKTKAATWLAQVFVNAFSLETASIFLLIAIMAAFLIIIHLGFASATALSSAMIPIVISIVMGHSAEGLNPIGVTMLMQYAICFGLILPVNSPQGMVAYGTETFDVKTFMTTGIPLTIIGYIMMLVFTLTYWHWIGIA</sequence>
<keyword evidence="7 9" id="KW-0472">Membrane</keyword>
<feature type="transmembrane region" description="Helical" evidence="9">
    <location>
        <begin position="404"/>
        <end position="422"/>
    </location>
</feature>
<comment type="similarity">
    <text evidence="3">Belongs to the SLC13A/DASS transporter (TC 2.A.47) family. DIT1 subfamily.</text>
</comment>
<dbReference type="RefSeq" id="WP_095066177.1">
    <property type="nucleotide sequence ID" value="NZ_LT906470.1"/>
</dbReference>
<feature type="transmembrane region" description="Helical" evidence="9">
    <location>
        <begin position="98"/>
        <end position="121"/>
    </location>
</feature>
<evidence type="ECO:0000256" key="2">
    <source>
        <dbReference type="ARBA" id="ARBA00006772"/>
    </source>
</evidence>
<comment type="subcellular location">
    <subcellularLocation>
        <location evidence="1">Membrane</location>
        <topology evidence="1">Multi-pass membrane protein</topology>
    </subcellularLocation>
</comment>
<dbReference type="Proteomes" id="UP000214973">
    <property type="component" value="Chromosome 1"/>
</dbReference>
<organism evidence="10 11">
    <name type="scientific">Veillonella rodentium</name>
    <dbReference type="NCBI Taxonomy" id="248315"/>
    <lineage>
        <taxon>Bacteria</taxon>
        <taxon>Bacillati</taxon>
        <taxon>Bacillota</taxon>
        <taxon>Negativicutes</taxon>
        <taxon>Veillonellales</taxon>
        <taxon>Veillonellaceae</taxon>
        <taxon>Veillonella</taxon>
    </lineage>
</organism>
<accession>A0A239ZE72</accession>
<gene>
    <name evidence="10" type="primary">ybhI_2</name>
    <name evidence="10" type="ORF">SAMEA44547418_01247</name>
</gene>
<dbReference type="PIRSF" id="PIRSF002457">
    <property type="entry name" value="DASS"/>
    <property type="match status" value="1"/>
</dbReference>
<feature type="transmembrane region" description="Helical" evidence="9">
    <location>
        <begin position="232"/>
        <end position="253"/>
    </location>
</feature>
<evidence type="ECO:0000256" key="3">
    <source>
        <dbReference type="ARBA" id="ARBA00007349"/>
    </source>
</evidence>
<dbReference type="InterPro" id="IPR030676">
    <property type="entry name" value="CitT-rel"/>
</dbReference>
<feature type="transmembrane region" description="Helical" evidence="9">
    <location>
        <begin position="142"/>
        <end position="159"/>
    </location>
</feature>
<evidence type="ECO:0000256" key="9">
    <source>
        <dbReference type="SAM" id="Phobius"/>
    </source>
</evidence>
<feature type="transmembrane region" description="Helical" evidence="9">
    <location>
        <begin position="45"/>
        <end position="78"/>
    </location>
</feature>
<dbReference type="PANTHER" id="PTHR10283">
    <property type="entry name" value="SOLUTE CARRIER FAMILY 13 MEMBER"/>
    <property type="match status" value="1"/>
</dbReference>
<feature type="transmembrane region" description="Helical" evidence="9">
    <location>
        <begin position="468"/>
        <end position="490"/>
    </location>
</feature>
<dbReference type="GO" id="GO:0005886">
    <property type="term" value="C:plasma membrane"/>
    <property type="evidence" value="ECO:0007669"/>
    <property type="project" value="TreeGrafter"/>
</dbReference>
<dbReference type="KEGG" id="vrm:44547418_01247"/>
<dbReference type="GO" id="GO:1905039">
    <property type="term" value="P:carboxylic acid transmembrane transport"/>
    <property type="evidence" value="ECO:0007669"/>
    <property type="project" value="UniProtKB-ARBA"/>
</dbReference>
<feature type="transmembrane region" description="Helical" evidence="9">
    <location>
        <begin position="12"/>
        <end position="33"/>
    </location>
</feature>
<evidence type="ECO:0000313" key="11">
    <source>
        <dbReference type="Proteomes" id="UP000214973"/>
    </source>
</evidence>